<dbReference type="PROSITE" id="PS50005">
    <property type="entry name" value="TPR"/>
    <property type="match status" value="1"/>
</dbReference>
<sequence>GITALILSKLYLQKGEYQEAQAFLNIALCVYKEIEDKDGEASCYINLGIVFRSVGEYAKAEEYLHKALTIKTEIGDKHGEASCYGNLGSMFRSI</sequence>
<reference evidence="2 3" key="1">
    <citation type="submission" date="2022-05" db="EMBL/GenBank/DDBJ databases">
        <authorList>
            <consortium name="Genoscope - CEA"/>
            <person name="William W."/>
        </authorList>
    </citation>
    <scope>NUCLEOTIDE SEQUENCE [LARGE SCALE GENOMIC DNA]</scope>
</reference>
<evidence type="ECO:0008006" key="4">
    <source>
        <dbReference type="Google" id="ProtNLM"/>
    </source>
</evidence>
<accession>A0ABN8QJ97</accession>
<evidence type="ECO:0000313" key="2">
    <source>
        <dbReference type="EMBL" id="CAH3163814.1"/>
    </source>
</evidence>
<dbReference type="SMART" id="SM00028">
    <property type="entry name" value="TPR"/>
    <property type="match status" value="1"/>
</dbReference>
<keyword evidence="3" id="KW-1185">Reference proteome</keyword>
<name>A0ABN8QJ97_9CNID</name>
<dbReference type="Pfam" id="PF13424">
    <property type="entry name" value="TPR_12"/>
    <property type="match status" value="1"/>
</dbReference>
<dbReference type="SUPFAM" id="SSF48452">
    <property type="entry name" value="TPR-like"/>
    <property type="match status" value="1"/>
</dbReference>
<keyword evidence="1" id="KW-0802">TPR repeat</keyword>
<dbReference type="InterPro" id="IPR011990">
    <property type="entry name" value="TPR-like_helical_dom_sf"/>
</dbReference>
<comment type="caution">
    <text evidence="2">The sequence shown here is derived from an EMBL/GenBank/DDBJ whole genome shotgun (WGS) entry which is preliminary data.</text>
</comment>
<protein>
    <recommendedName>
        <fullName evidence="4">Tetratricopeptide repeat protein 28</fullName>
    </recommendedName>
</protein>
<gene>
    <name evidence="2" type="ORF">PLOB_00005965</name>
</gene>
<feature type="repeat" description="TPR" evidence="1">
    <location>
        <begin position="41"/>
        <end position="74"/>
    </location>
</feature>
<dbReference type="EMBL" id="CALNXK010000127">
    <property type="protein sequence ID" value="CAH3163814.1"/>
    <property type="molecule type" value="Genomic_DNA"/>
</dbReference>
<feature type="non-terminal residue" evidence="2">
    <location>
        <position position="94"/>
    </location>
</feature>
<dbReference type="Proteomes" id="UP001159405">
    <property type="component" value="Unassembled WGS sequence"/>
</dbReference>
<proteinExistence type="predicted"/>
<organism evidence="2 3">
    <name type="scientific">Porites lobata</name>
    <dbReference type="NCBI Taxonomy" id="104759"/>
    <lineage>
        <taxon>Eukaryota</taxon>
        <taxon>Metazoa</taxon>
        <taxon>Cnidaria</taxon>
        <taxon>Anthozoa</taxon>
        <taxon>Hexacorallia</taxon>
        <taxon>Scleractinia</taxon>
        <taxon>Fungiina</taxon>
        <taxon>Poritidae</taxon>
        <taxon>Porites</taxon>
    </lineage>
</organism>
<evidence type="ECO:0000256" key="1">
    <source>
        <dbReference type="PROSITE-ProRule" id="PRU00339"/>
    </source>
</evidence>
<dbReference type="PANTHER" id="PTHR10098">
    <property type="entry name" value="RAPSYN-RELATED"/>
    <property type="match status" value="1"/>
</dbReference>
<dbReference type="PANTHER" id="PTHR10098:SF108">
    <property type="entry name" value="TETRATRICOPEPTIDE REPEAT PROTEIN 28"/>
    <property type="match status" value="1"/>
</dbReference>
<dbReference type="Gene3D" id="1.25.40.10">
    <property type="entry name" value="Tetratricopeptide repeat domain"/>
    <property type="match status" value="1"/>
</dbReference>
<feature type="non-terminal residue" evidence="2">
    <location>
        <position position="1"/>
    </location>
</feature>
<dbReference type="InterPro" id="IPR019734">
    <property type="entry name" value="TPR_rpt"/>
</dbReference>
<evidence type="ECO:0000313" key="3">
    <source>
        <dbReference type="Proteomes" id="UP001159405"/>
    </source>
</evidence>